<evidence type="ECO:0000313" key="2">
    <source>
        <dbReference type="EMBL" id="MEA5125963.1"/>
    </source>
</evidence>
<dbReference type="InterPro" id="IPR025157">
    <property type="entry name" value="Hemagglutinin_rpt"/>
</dbReference>
<proteinExistence type="predicted"/>
<name>A0ABU5Q2E6_9XANT</name>
<accession>A0ABU5Q2E6</accession>
<keyword evidence="3" id="KW-1185">Reference proteome</keyword>
<sequence length="1826" mass="186401">MGYSADTLQKRLGDGFYEQKLVREQIGQLTGRRFLEGYKSDEAQYQALLDAGATIGKAWNLRPGVALTDAQMAQLTSDIVWLVEQTVTLPDGTTTTALVPQVYLRLRPGDLDAGGALLAGANVDVTLAGGLKNTGTIAGRQLVSIDAGRIEHLGGSISGNQVGLRSASDIRIAGASVTAVDALSVQAVGDITVASTVETLSGGGYHQYSTTQLERVAGLYVTGTNGNGVLSVVAGGDVNLQAAQIRNAGTDGVTQLVAGNNLNLTTQTLSNTTDTTANGRNFQRSSETTHLGTTVQGAGSVVLAAGNDLTLTAAQVGAGKILALQAGRDINSVAAVDSSSRDRSTVTKSNSLATASYDESVRGTQLGAGNDIVMQAGRDLTLASTAAASQSGGIALAAGNDIKLLATQEQHDAVVDKETRKKSTFSNEKTTTHDEWHDSLAVGSSLSGTSVNMVAGNDLAMVGSTVLAQDNVRLAAGNNVTIESAQDTSSEAHSVRQKNSGLTGSSGGGVASVGYSKSSSDSQQSTRSVTQVASSVGSTDGNLVISAGNQLTIAASDIGAGKDLTLAAKDIALLARQDTVDHQASQSSKSSGFSVGVTYDPGASYRSARDSTTKNMVDTGSTMSKMSRDAEGAAAGTMAAITPVVIQASSHRSNASQNESTSNARVSQLAAGGNLTLLASDGSITSQGTQMSAEGNALLLASKDIVFDVAHNTQSSGNASNGKGWGFNNAAGLPYGNYNQQGTGNGQTDTITGTQLSVGGNASLTTTQGDISLTASNVAAQGNVSMRAAGDLTIQSGQDILGNTNQSTSKGIGTVVISDTERFAGYNKKNHFDDNAQVAQVASNVGSLGGNVSLTAGGTYTQSASNVVAAKDVDITAASIQLLTANTSSSASQQDDDLKIGAFARIKSPLIDLINNVDDARKSDGRLGAMQGMAAAANAYETAKAVQSGSLLSVEAGVGFATNESSFNSSSQISQGSTITGGGNVRLKTTEGDLHIVQGNLKAGDTLSLDSARDLVLEAGNSSNTEQSKGSNAGFEVGVGASVGAQTGVYAYVQASAGSHKSNVDGSTWQNTQLAGQNIVLKSEGDTTLRGAVVKGDRIDVEAVGDLTIESLQDKLDIQSKESSVGGRVQISAGTAWNVSGNASAAKADGNHLGVVEQSGLFAGNGGYHVTAGNVNLIGGAIASTNAAASELTADSLTFTDLKNRMDYSASSGSISGGFGSTGTQKTDDSGNPVQQSTGEQSRDIGNNIANGNYGKANTGSFTPGVPMSESGSDTSYTRATLTEGNIKIGGKTTTATALGINTDATAAHEAVATLPDVRKILGEQQAMAAAIGTVVQTGVSIRNDINASIDEAQRQKKEAKAILEDPVRSASLSPEQKVQLAMIAVEADKETARLQKVGVLVSSITGGLSAASGSTGQILAGTLAPVASYQIGQYFKENATRNDVDGGNRGEEGGASHLLAHSVLGAAIASAGGGSELIGAITAAGAEAAAPALAQFLYGKKSQDLNSEEKSTISAVIGLGGAVLGSFEDGLEGAINSSSIAKNSVENNWGKIGHYSTMSTVLYLAGFSETDAKGVGLAAWAPDTDSRNAMGLVSFVKGILGFGPQHDSHLLDGNEDPKEVIEIQEKLTGEVAKIFMLIKSNEGNPDAKAKILSDPHVQQVLHAFGDSFAHVDASGRHFIGGFGHASKGTSPDNPDENPSGYSKYVAAIYKAASGASGSPRISENYVPLLAKEISSLKSPDNQLAALRTWLNDGYQVNSRSLVDTVGECGALVSCDALPVGSVVNPKIKELYRFNNEVYAPYVRPDINPILEPKKTRPLLIGNGGR</sequence>
<organism evidence="2 3">
    <name type="scientific">Xanthomonas floridensis</name>
    <dbReference type="NCBI Taxonomy" id="1843580"/>
    <lineage>
        <taxon>Bacteria</taxon>
        <taxon>Pseudomonadati</taxon>
        <taxon>Pseudomonadota</taxon>
        <taxon>Gammaproteobacteria</taxon>
        <taxon>Lysobacterales</taxon>
        <taxon>Lysobacteraceae</taxon>
        <taxon>Xanthomonas</taxon>
    </lineage>
</organism>
<evidence type="ECO:0000256" key="1">
    <source>
        <dbReference type="SAM" id="MobiDB-lite"/>
    </source>
</evidence>
<protein>
    <submittedName>
        <fullName evidence="2">Hemagglutinin repeat-containing protein</fullName>
    </submittedName>
</protein>
<comment type="caution">
    <text evidence="2">The sequence shown here is derived from an EMBL/GenBank/DDBJ whole genome shotgun (WGS) entry which is preliminary data.</text>
</comment>
<reference evidence="2 3" key="1">
    <citation type="submission" date="2023-12" db="EMBL/GenBank/DDBJ databases">
        <title>Genome sequencing of Xanthomonas floridensis.</title>
        <authorList>
            <person name="Greer S."/>
            <person name="Harrison J."/>
            <person name="Grant M."/>
            <person name="Vicente J."/>
            <person name="Studholme D."/>
        </authorList>
    </citation>
    <scope>NUCLEOTIDE SEQUENCE [LARGE SCALE GENOMIC DNA]</scope>
    <source>
        <strain evidence="2 3">WHRI 8848</strain>
    </source>
</reference>
<feature type="compositionally biased region" description="Polar residues" evidence="1">
    <location>
        <begin position="1230"/>
        <end position="1262"/>
    </location>
</feature>
<dbReference type="EMBL" id="JAYFSO010000031">
    <property type="protein sequence ID" value="MEA5125963.1"/>
    <property type="molecule type" value="Genomic_DNA"/>
</dbReference>
<feature type="region of interest" description="Disordered" evidence="1">
    <location>
        <begin position="484"/>
        <end position="533"/>
    </location>
</feature>
<feature type="compositionally biased region" description="Low complexity" evidence="1">
    <location>
        <begin position="512"/>
        <end position="533"/>
    </location>
</feature>
<evidence type="ECO:0000313" key="3">
    <source>
        <dbReference type="Proteomes" id="UP001303614"/>
    </source>
</evidence>
<feature type="region of interest" description="Disordered" evidence="1">
    <location>
        <begin position="1213"/>
        <end position="1276"/>
    </location>
</feature>
<dbReference type="Pfam" id="PF13332">
    <property type="entry name" value="Fil_haemagg_2"/>
    <property type="match status" value="6"/>
</dbReference>
<dbReference type="Proteomes" id="UP001303614">
    <property type="component" value="Unassembled WGS sequence"/>
</dbReference>
<gene>
    <name evidence="2" type="ORF">VB146_19335</name>
</gene>